<comment type="similarity">
    <text evidence="2 9">Belongs to the CRISPR-associated endoribonuclease Cas2 protein family.</text>
</comment>
<keyword evidence="8 9" id="KW-0051">Antiviral defense</keyword>
<accession>A0ABM7YMQ3</accession>
<keyword evidence="5 9" id="KW-0255">Endonuclease</keyword>
<dbReference type="NCBIfam" id="TIGR01573">
    <property type="entry name" value="cas2"/>
    <property type="match status" value="1"/>
</dbReference>
<dbReference type="HAMAP" id="MF_01471">
    <property type="entry name" value="Cas2"/>
    <property type="match status" value="1"/>
</dbReference>
<comment type="function">
    <text evidence="9">CRISPR (clustered regularly interspaced short palindromic repeat), is an adaptive immune system that provides protection against mobile genetic elements (viruses, transposable elements and conjugative plasmids). CRISPR clusters contain sequences complementary to antecedent mobile elements and target invading nucleic acids. CRISPR clusters are transcribed and processed into CRISPR RNA (crRNA). Functions as a ssRNA-specific endoribonuclease. Involved in the integration of spacer DNA into the CRISPR cassette.</text>
</comment>
<evidence type="ECO:0000313" key="10">
    <source>
        <dbReference type="EMBL" id="BDI05754.1"/>
    </source>
</evidence>
<keyword evidence="11" id="KW-1185">Reference proteome</keyword>
<evidence type="ECO:0000256" key="9">
    <source>
        <dbReference type="HAMAP-Rule" id="MF_01471"/>
    </source>
</evidence>
<dbReference type="Pfam" id="PF09827">
    <property type="entry name" value="CRISPR_Cas2"/>
    <property type="match status" value="1"/>
</dbReference>
<dbReference type="SUPFAM" id="SSF143430">
    <property type="entry name" value="TTP0101/SSO1404-like"/>
    <property type="match status" value="1"/>
</dbReference>
<keyword evidence="4 9" id="KW-0479">Metal-binding</keyword>
<evidence type="ECO:0000256" key="4">
    <source>
        <dbReference type="ARBA" id="ARBA00022723"/>
    </source>
</evidence>
<protein>
    <recommendedName>
        <fullName evidence="9">CRISPR-associated endoribonuclease Cas2</fullName>
        <ecNumber evidence="9">3.1.-.-</ecNumber>
    </recommendedName>
</protein>
<comment type="cofactor">
    <cofactor evidence="1 9">
        <name>Mg(2+)</name>
        <dbReference type="ChEBI" id="CHEBI:18420"/>
    </cofactor>
</comment>
<reference evidence="10" key="1">
    <citation type="submission" date="2022-04" db="EMBL/GenBank/DDBJ databases">
        <title>Whole genome sequence of Sphaerotilus sp. FB-5.</title>
        <authorList>
            <person name="Takeda M."/>
            <person name="Narihara S."/>
            <person name="Akimoto M."/>
            <person name="Akimoto R."/>
            <person name="Nishiyashiki S."/>
            <person name="Murakami T."/>
        </authorList>
    </citation>
    <scope>NUCLEOTIDE SEQUENCE</scope>
    <source>
        <strain evidence="10">FB-5</strain>
    </source>
</reference>
<evidence type="ECO:0000256" key="2">
    <source>
        <dbReference type="ARBA" id="ARBA00009959"/>
    </source>
</evidence>
<evidence type="ECO:0000256" key="8">
    <source>
        <dbReference type="ARBA" id="ARBA00023118"/>
    </source>
</evidence>
<evidence type="ECO:0000256" key="7">
    <source>
        <dbReference type="ARBA" id="ARBA00022842"/>
    </source>
</evidence>
<feature type="binding site" evidence="9">
    <location>
        <position position="15"/>
    </location>
    <ligand>
        <name>Mg(2+)</name>
        <dbReference type="ChEBI" id="CHEBI:18420"/>
        <note>catalytic</note>
    </ligand>
</feature>
<evidence type="ECO:0000256" key="5">
    <source>
        <dbReference type="ARBA" id="ARBA00022759"/>
    </source>
</evidence>
<evidence type="ECO:0000313" key="11">
    <source>
        <dbReference type="Proteomes" id="UP001057498"/>
    </source>
</evidence>
<dbReference type="InterPro" id="IPR019199">
    <property type="entry name" value="Virulence_VapD/CRISPR_Cas2"/>
</dbReference>
<dbReference type="RefSeq" id="WP_251969108.1">
    <property type="nucleotide sequence ID" value="NZ_AP025730.1"/>
</dbReference>
<dbReference type="InterPro" id="IPR021127">
    <property type="entry name" value="CRISPR_associated_Cas2"/>
</dbReference>
<dbReference type="EMBL" id="AP025730">
    <property type="protein sequence ID" value="BDI05754.1"/>
    <property type="molecule type" value="Genomic_DNA"/>
</dbReference>
<evidence type="ECO:0000256" key="1">
    <source>
        <dbReference type="ARBA" id="ARBA00001946"/>
    </source>
</evidence>
<dbReference type="Gene3D" id="3.30.70.240">
    <property type="match status" value="1"/>
</dbReference>
<keyword evidence="3 9" id="KW-0540">Nuclease</keyword>
<dbReference type="PANTHER" id="PTHR34405:SF3">
    <property type="entry name" value="CRISPR-ASSOCIATED ENDORIBONUCLEASE CAS2 3"/>
    <property type="match status" value="1"/>
</dbReference>
<keyword evidence="7 9" id="KW-0460">Magnesium</keyword>
<gene>
    <name evidence="9" type="primary">cas2</name>
    <name evidence="10" type="ORF">CATMQ487_27240</name>
</gene>
<dbReference type="EC" id="3.1.-.-" evidence="9"/>
<dbReference type="CDD" id="cd09725">
    <property type="entry name" value="Cas2_I_II_III"/>
    <property type="match status" value="1"/>
</dbReference>
<keyword evidence="6 9" id="KW-0378">Hydrolase</keyword>
<sequence>MPISSTPTRWHIAYDIAHPRRLRRVERALSAVGERLHYSLFVCELTASELEALQRRLVRLIEPTEDILRYTPLCAGDAQRIRHLGRPAPELVVQANAWIV</sequence>
<organism evidence="10 11">
    <name type="scientific">Sphaerotilus microaerophilus</name>
    <dbReference type="NCBI Taxonomy" id="2914710"/>
    <lineage>
        <taxon>Bacteria</taxon>
        <taxon>Pseudomonadati</taxon>
        <taxon>Pseudomonadota</taxon>
        <taxon>Betaproteobacteria</taxon>
        <taxon>Burkholderiales</taxon>
        <taxon>Sphaerotilaceae</taxon>
        <taxon>Sphaerotilus</taxon>
    </lineage>
</organism>
<dbReference type="PANTHER" id="PTHR34405">
    <property type="entry name" value="CRISPR-ASSOCIATED ENDORIBONUCLEASE CAS2"/>
    <property type="match status" value="1"/>
</dbReference>
<comment type="subunit">
    <text evidence="9">Homodimer, forms a heterotetramer with a Cas1 homodimer.</text>
</comment>
<evidence type="ECO:0000256" key="6">
    <source>
        <dbReference type="ARBA" id="ARBA00022801"/>
    </source>
</evidence>
<evidence type="ECO:0000256" key="3">
    <source>
        <dbReference type="ARBA" id="ARBA00022722"/>
    </source>
</evidence>
<proteinExistence type="inferred from homology"/>
<dbReference type="Proteomes" id="UP001057498">
    <property type="component" value="Chromosome"/>
</dbReference>
<name>A0ABM7YMQ3_9BURK</name>